<evidence type="ECO:0000256" key="14">
    <source>
        <dbReference type="RuleBase" id="RU365061"/>
    </source>
</evidence>
<dbReference type="PROSITE" id="PS50878">
    <property type="entry name" value="RT_POL"/>
    <property type="match status" value="1"/>
</dbReference>
<evidence type="ECO:0000256" key="9">
    <source>
        <dbReference type="ARBA" id="ARBA00022895"/>
    </source>
</evidence>
<dbReference type="Pfam" id="PF21399">
    <property type="entry name" value="TERT_C"/>
    <property type="match status" value="1"/>
</dbReference>
<reference evidence="17" key="1">
    <citation type="submission" date="2022-03" db="EMBL/GenBank/DDBJ databases">
        <authorList>
            <person name="Martin C."/>
        </authorList>
    </citation>
    <scope>NUCLEOTIDE SEQUENCE</scope>
</reference>
<evidence type="ECO:0000313" key="18">
    <source>
        <dbReference type="Proteomes" id="UP000749559"/>
    </source>
</evidence>
<dbReference type="EC" id="2.7.7.49" evidence="2 14"/>
<feature type="region of interest" description="Disordered" evidence="15">
    <location>
        <begin position="263"/>
        <end position="287"/>
    </location>
</feature>
<evidence type="ECO:0000256" key="3">
    <source>
        <dbReference type="ARBA" id="ARBA00016182"/>
    </source>
</evidence>
<dbReference type="GO" id="GO:0000781">
    <property type="term" value="C:chromosome, telomeric region"/>
    <property type="evidence" value="ECO:0007669"/>
    <property type="project" value="UniProtKB-SubCell"/>
</dbReference>
<feature type="region of interest" description="Disordered" evidence="15">
    <location>
        <begin position="489"/>
        <end position="520"/>
    </location>
</feature>
<keyword evidence="10 14" id="KW-0695">RNA-directed DNA polymerase</keyword>
<accession>A0A8S4PL71</accession>
<comment type="subcellular location">
    <subcellularLocation>
        <location evidence="14">Nucleus</location>
    </subcellularLocation>
    <subcellularLocation>
        <location evidence="14">Chromosome</location>
        <location evidence="14">Telomere</location>
    </subcellularLocation>
</comment>
<comment type="similarity">
    <text evidence="1 14">Belongs to the reverse transcriptase family. Telomerase subfamily.</text>
</comment>
<dbReference type="Gene3D" id="1.10.132.70">
    <property type="match status" value="1"/>
</dbReference>
<protein>
    <recommendedName>
        <fullName evidence="3 14">Telomerase reverse transcriptase</fullName>
        <ecNumber evidence="2 14">2.7.7.49</ecNumber>
    </recommendedName>
    <alternativeName>
        <fullName evidence="12 14">Telomerase catalytic subunit</fullName>
    </alternativeName>
</protein>
<dbReference type="CDD" id="cd01648">
    <property type="entry name" value="TERT"/>
    <property type="match status" value="1"/>
</dbReference>
<dbReference type="GO" id="GO:0070034">
    <property type="term" value="F:telomerase RNA binding"/>
    <property type="evidence" value="ECO:0007669"/>
    <property type="project" value="TreeGrafter"/>
</dbReference>
<dbReference type="InterPro" id="IPR003545">
    <property type="entry name" value="Telomerase_RT"/>
</dbReference>
<keyword evidence="4 14" id="KW-0158">Chromosome</keyword>
<dbReference type="GO" id="GO:0000333">
    <property type="term" value="C:telomerase catalytic core complex"/>
    <property type="evidence" value="ECO:0007669"/>
    <property type="project" value="TreeGrafter"/>
</dbReference>
<evidence type="ECO:0000313" key="17">
    <source>
        <dbReference type="EMBL" id="CAH1795109.1"/>
    </source>
</evidence>
<evidence type="ECO:0000256" key="8">
    <source>
        <dbReference type="ARBA" id="ARBA00022842"/>
    </source>
</evidence>
<keyword evidence="7 14" id="KW-0479">Metal-binding</keyword>
<evidence type="ECO:0000256" key="4">
    <source>
        <dbReference type="ARBA" id="ARBA00022454"/>
    </source>
</evidence>
<keyword evidence="6 14" id="KW-0548">Nucleotidyltransferase</keyword>
<dbReference type="PANTHER" id="PTHR12066:SF0">
    <property type="entry name" value="TELOMERASE REVERSE TRANSCRIPTASE"/>
    <property type="match status" value="1"/>
</dbReference>
<feature type="compositionally biased region" description="Basic residues" evidence="15">
    <location>
        <begin position="274"/>
        <end position="287"/>
    </location>
</feature>
<dbReference type="PANTHER" id="PTHR12066">
    <property type="entry name" value="TELOMERASE REVERSE TRANSCRIPTASE"/>
    <property type="match status" value="1"/>
</dbReference>
<evidence type="ECO:0000256" key="7">
    <source>
        <dbReference type="ARBA" id="ARBA00022723"/>
    </source>
</evidence>
<dbReference type="InterPro" id="IPR049139">
    <property type="entry name" value="TERT_C"/>
</dbReference>
<dbReference type="GO" id="GO:0003720">
    <property type="term" value="F:telomerase activity"/>
    <property type="evidence" value="ECO:0007669"/>
    <property type="project" value="InterPro"/>
</dbReference>
<evidence type="ECO:0000256" key="5">
    <source>
        <dbReference type="ARBA" id="ARBA00022679"/>
    </source>
</evidence>
<keyword evidence="18" id="KW-1185">Reference proteome</keyword>
<dbReference type="Proteomes" id="UP000749559">
    <property type="component" value="Unassembled WGS sequence"/>
</dbReference>
<dbReference type="Gene3D" id="3.30.70.2630">
    <property type="match status" value="1"/>
</dbReference>
<evidence type="ECO:0000256" key="10">
    <source>
        <dbReference type="ARBA" id="ARBA00022918"/>
    </source>
</evidence>
<dbReference type="Pfam" id="PF11474">
    <property type="entry name" value="TEN_TERT"/>
    <property type="match status" value="1"/>
</dbReference>
<dbReference type="SUPFAM" id="SSF56672">
    <property type="entry name" value="DNA/RNA polymerases"/>
    <property type="match status" value="1"/>
</dbReference>
<organism evidence="17 18">
    <name type="scientific">Owenia fusiformis</name>
    <name type="common">Polychaete worm</name>
    <dbReference type="NCBI Taxonomy" id="6347"/>
    <lineage>
        <taxon>Eukaryota</taxon>
        <taxon>Metazoa</taxon>
        <taxon>Spiralia</taxon>
        <taxon>Lophotrochozoa</taxon>
        <taxon>Annelida</taxon>
        <taxon>Polychaeta</taxon>
        <taxon>Sedentaria</taxon>
        <taxon>Canalipalpata</taxon>
        <taxon>Sabellida</taxon>
        <taxon>Oweniida</taxon>
        <taxon>Oweniidae</taxon>
        <taxon>Owenia</taxon>
    </lineage>
</organism>
<evidence type="ECO:0000256" key="12">
    <source>
        <dbReference type="ARBA" id="ARBA00032044"/>
    </source>
</evidence>
<keyword evidence="9 14" id="KW-0779">Telomere</keyword>
<dbReference type="GO" id="GO:0046872">
    <property type="term" value="F:metal ion binding"/>
    <property type="evidence" value="ECO:0007669"/>
    <property type="project" value="UniProtKB-KW"/>
</dbReference>
<evidence type="ECO:0000256" key="6">
    <source>
        <dbReference type="ARBA" id="ARBA00022695"/>
    </source>
</evidence>
<keyword evidence="11 14" id="KW-0539">Nucleus</keyword>
<dbReference type="OrthoDB" id="289721at2759"/>
<comment type="caution">
    <text evidence="17">The sequence shown here is derived from an EMBL/GenBank/DDBJ whole genome shotgun (WGS) entry which is preliminary data.</text>
</comment>
<feature type="domain" description="Reverse transcriptase" evidence="16">
    <location>
        <begin position="777"/>
        <end position="1086"/>
    </location>
</feature>
<evidence type="ECO:0000256" key="11">
    <source>
        <dbReference type="ARBA" id="ARBA00023242"/>
    </source>
</evidence>
<name>A0A8S4PL71_OWEFU</name>
<keyword evidence="5 14" id="KW-0808">Transferase</keyword>
<dbReference type="InterPro" id="IPR000477">
    <property type="entry name" value="RT_dom"/>
</dbReference>
<dbReference type="PRINTS" id="PR01365">
    <property type="entry name" value="TELOMERASERT"/>
</dbReference>
<comment type="function">
    <text evidence="14">Telomerase is a ribonucleoprotein enzyme essential for the replication of chromosome termini in most eukaryotes. It elongates telomeres. It is a reverse transcriptase that adds simple sequence repeats to chromosome ends by copying a template sequence within the RNA component of the enzyme.</text>
</comment>
<sequence length="1281" mass="146205">MLRLSPETYLTSVGSIATIKALYKKTSYLAPTYPRTWDMMQSLKGSCVTSEPLINSDQPFQQPTTKKHVETFVHVHTCTTNDAKMDILEKIYKNVHVLKDYLNVKLSDGAIKDALIQHGDNPRYKNMFKNTIVAYNIDNVKSNPHHSQHTNLNDVLMRVIQKLCSKGPSDANIISHGYRLVQSSSDLIECGTPLMSTYPNSQVSILLSKPWTTLHERIGDQVMGDILETVSIFYRVAPKAYIQLTGFPIHELVHVGSRVRNHNWNKGKNESVRKTTKMAKKKTAPIKRKRIDSTEGKSFKQNSKRRKFDCDQILPNHEQTLPYCVQTLSKGEQMLHVGQTQSNCEETLHDCDKSLHGGKAPPNCDISLHGSQQMLCGGQTLPSCDKSLPNCDKSLPNCDKSLHSGQALPNCDKSLHGSQQMLCGGQTLPSCDKSLPNCDKSLPNCDKSLHSGQALPNCDKSLHVSQQMPCGGQTLLSCDKSLPNCDKSLPNCDKSLPNPPKRRRKRTKKKNVFKDIPGSPYSYHQDLQRSSLFHTKCLRENLPNNYAMTKSDNGRELLDFIMQAHIGSTLLGGNIEELSTSPIKSPDFISLEEILDDALKLHRCCRYRALLEHFCPSKQWRNGKPGKVEQLLQYHTSQQQVYLYLRTIVMNIIPLRLFGCTSNRNMFIKNVRQLIQLGRYEKLCLGQLMNHMQVTKVLWLSRVAAHKRKEEYMGKVLTWLMEQFIFPVLRGFFYITESSAYKNRVFYFRKSLWKLMRAITIKRFKKNGLLKSLEKVEVEKMLGSGETLGVSPLRFVPKLSSLRPIANMRSRYRSATMKQGNSVNEKLSDLLLLLHYIKRSNPIVFGSGVFGLDDIYRAWVEFLSNRQQNHDNRTLYFVAMDIMDCYDTIYQKKLLGILSQILLKMGSEFIIRSYFTITTKAQKTLKETITPLTGFKPFPKFVKHQVQHEKLKNDVIFCDKVIYRHVSRDELLYTLQCHLSCNTLQIGRQYYNQQCGISQGSIISTLLCNIYYAHMEQSHLSVGPGELLLRQVDDFLYVTPELSKAQQFLDSMTKGFADYNCYMNSAKTSTNIGSVRGHISWCGLNLNTESLEVTIDFTRYNNVSLSDTITVDLSNKPGESLKRKLLFGMKTRCHMLLLDQRVNSLRTGLQTIYHIFTLTACKFHFYIMKLPAKLRAQNNPQYFAGVIKSCGINCYRHIQTLRKHKYPSAVVNIPEQGIVYMSYKAFLIRLGSHNGCYATTFDLLRAELPRLLKKCTQAPELLLLLNEVVHSDIPETLKQMI</sequence>
<evidence type="ECO:0000256" key="2">
    <source>
        <dbReference type="ARBA" id="ARBA00012493"/>
    </source>
</evidence>
<dbReference type="SMART" id="SM00975">
    <property type="entry name" value="Telomerase_RBD"/>
    <property type="match status" value="1"/>
</dbReference>
<proteinExistence type="inferred from homology"/>
<dbReference type="InterPro" id="IPR021891">
    <property type="entry name" value="Telomerase_RBD"/>
</dbReference>
<dbReference type="Gene3D" id="1.10.357.90">
    <property type="match status" value="1"/>
</dbReference>
<evidence type="ECO:0000256" key="1">
    <source>
        <dbReference type="ARBA" id="ARBA00008001"/>
    </source>
</evidence>
<gene>
    <name evidence="17" type="ORF">OFUS_LOCUS19694</name>
</gene>
<dbReference type="GO" id="GO:0007004">
    <property type="term" value="P:telomere maintenance via telomerase"/>
    <property type="evidence" value="ECO:0007669"/>
    <property type="project" value="TreeGrafter"/>
</dbReference>
<dbReference type="EMBL" id="CAIIXF020000009">
    <property type="protein sequence ID" value="CAH1795109.1"/>
    <property type="molecule type" value="Genomic_DNA"/>
</dbReference>
<dbReference type="GO" id="GO:0042162">
    <property type="term" value="F:telomeric DNA binding"/>
    <property type="evidence" value="ECO:0007669"/>
    <property type="project" value="TreeGrafter"/>
</dbReference>
<dbReference type="InterPro" id="IPR043502">
    <property type="entry name" value="DNA/RNA_pol_sf"/>
</dbReference>
<keyword evidence="8 14" id="KW-0460">Magnesium</keyword>
<comment type="catalytic activity">
    <reaction evidence="13 14">
        <text>DNA(n) + a 2'-deoxyribonucleoside 5'-triphosphate = DNA(n+1) + diphosphate</text>
        <dbReference type="Rhea" id="RHEA:22508"/>
        <dbReference type="Rhea" id="RHEA-COMP:17339"/>
        <dbReference type="Rhea" id="RHEA-COMP:17340"/>
        <dbReference type="ChEBI" id="CHEBI:33019"/>
        <dbReference type="ChEBI" id="CHEBI:61560"/>
        <dbReference type="ChEBI" id="CHEBI:173112"/>
        <dbReference type="EC" id="2.7.7.49"/>
    </reaction>
</comment>
<evidence type="ECO:0000256" key="15">
    <source>
        <dbReference type="SAM" id="MobiDB-lite"/>
    </source>
</evidence>
<dbReference type="Pfam" id="PF00078">
    <property type="entry name" value="RVT_1"/>
    <property type="match status" value="1"/>
</dbReference>
<dbReference type="InterPro" id="IPR049915">
    <property type="entry name" value="TERT_TEN"/>
</dbReference>
<evidence type="ECO:0000259" key="16">
    <source>
        <dbReference type="PROSITE" id="PS50878"/>
    </source>
</evidence>
<evidence type="ECO:0000256" key="13">
    <source>
        <dbReference type="ARBA" id="ARBA00048173"/>
    </source>
</evidence>
<feature type="compositionally biased region" description="Basic residues" evidence="15">
    <location>
        <begin position="500"/>
        <end position="511"/>
    </location>
</feature>
<dbReference type="Pfam" id="PF12009">
    <property type="entry name" value="Telomerase_RBD"/>
    <property type="match status" value="1"/>
</dbReference>